<dbReference type="AlphaFoldDB" id="A0A0R2NIS3"/>
<reference evidence="2 3" key="1">
    <citation type="journal article" date="2015" name="Genome Announc.">
        <title>Expanding the biotechnology potential of lactobacilli through comparative genomics of 213 strains and associated genera.</title>
        <authorList>
            <person name="Sun Z."/>
            <person name="Harris H.M."/>
            <person name="McCann A."/>
            <person name="Guo C."/>
            <person name="Argimon S."/>
            <person name="Zhang W."/>
            <person name="Yang X."/>
            <person name="Jeffery I.B."/>
            <person name="Cooney J.C."/>
            <person name="Kagawa T.F."/>
            <person name="Liu W."/>
            <person name="Song Y."/>
            <person name="Salvetti E."/>
            <person name="Wrobel A."/>
            <person name="Rasinkangas P."/>
            <person name="Parkhill J."/>
            <person name="Rea M.C."/>
            <person name="O'Sullivan O."/>
            <person name="Ritari J."/>
            <person name="Douillard F.P."/>
            <person name="Paul Ross R."/>
            <person name="Yang R."/>
            <person name="Briner A.E."/>
            <person name="Felis G.E."/>
            <person name="de Vos W.M."/>
            <person name="Barrangou R."/>
            <person name="Klaenhammer T.R."/>
            <person name="Caufield P.W."/>
            <person name="Cui Y."/>
            <person name="Zhang H."/>
            <person name="O'Toole P.W."/>
        </authorList>
    </citation>
    <scope>NUCLEOTIDE SEQUENCE [LARGE SCALE GENOMIC DNA]</scope>
    <source>
        <strain evidence="2 3">DSM 23026</strain>
    </source>
</reference>
<feature type="domain" description="Cyclic nucleotide-binding" evidence="1">
    <location>
        <begin position="1"/>
        <end position="48"/>
    </location>
</feature>
<evidence type="ECO:0000259" key="1">
    <source>
        <dbReference type="PROSITE" id="PS50042"/>
    </source>
</evidence>
<dbReference type="SUPFAM" id="SSF46785">
    <property type="entry name" value="Winged helix' DNA-binding domain"/>
    <property type="match status" value="1"/>
</dbReference>
<dbReference type="PROSITE" id="PS50042">
    <property type="entry name" value="CNMP_BINDING_3"/>
    <property type="match status" value="1"/>
</dbReference>
<dbReference type="EMBL" id="JQCQ01000007">
    <property type="protein sequence ID" value="KRO25668.1"/>
    <property type="molecule type" value="Genomic_DNA"/>
</dbReference>
<comment type="caution">
    <text evidence="2">The sequence shown here is derived from an EMBL/GenBank/DDBJ whole genome shotgun (WGS) entry which is preliminary data.</text>
</comment>
<dbReference type="InterPro" id="IPR000595">
    <property type="entry name" value="cNMP-bd_dom"/>
</dbReference>
<accession>A0A0R2NIS3</accession>
<dbReference type="InterPro" id="IPR018490">
    <property type="entry name" value="cNMP-bd_dom_sf"/>
</dbReference>
<gene>
    <name evidence="2" type="ORF">IV88_GL001626</name>
</gene>
<proteinExistence type="predicted"/>
<dbReference type="InterPro" id="IPR014710">
    <property type="entry name" value="RmlC-like_jellyroll"/>
</dbReference>
<evidence type="ECO:0000313" key="2">
    <source>
        <dbReference type="EMBL" id="KRO25668.1"/>
    </source>
</evidence>
<dbReference type="Pfam" id="PF00027">
    <property type="entry name" value="cNMP_binding"/>
    <property type="match status" value="1"/>
</dbReference>
<dbReference type="Gene3D" id="2.60.120.10">
    <property type="entry name" value="Jelly Rolls"/>
    <property type="match status" value="1"/>
</dbReference>
<dbReference type="Proteomes" id="UP000051249">
    <property type="component" value="Unassembled WGS sequence"/>
</dbReference>
<evidence type="ECO:0000313" key="3">
    <source>
        <dbReference type="Proteomes" id="UP000051249"/>
    </source>
</evidence>
<organism evidence="2 3">
    <name type="scientific">Pediococcus argentinicus</name>
    <dbReference type="NCBI Taxonomy" id="480391"/>
    <lineage>
        <taxon>Bacteria</taxon>
        <taxon>Bacillati</taxon>
        <taxon>Bacillota</taxon>
        <taxon>Bacilli</taxon>
        <taxon>Lactobacillales</taxon>
        <taxon>Lactobacillaceae</taxon>
        <taxon>Pediococcus</taxon>
    </lineage>
</organism>
<protein>
    <submittedName>
        <fullName evidence="2">cAMP-binding protein</fullName>
    </submittedName>
</protein>
<sequence>MRAGQSLFDQMDDLNHLYCLMDGHIKIQSFDQHAEPTFLSYLTPGSIFPIRGLKSGSYHHYRAEAICTLKVIVLPVELMRGFVISNHQFTLAVLDRMELVLRSTEKMMKRTVTSCAKLRVEQSLQVIREKYADSENGQERIPFKITIKDLATISGTTRETTGLVLKDLKSDNRLKYQKKMMCFAMNGV</sequence>
<dbReference type="Gene3D" id="1.10.10.10">
    <property type="entry name" value="Winged helix-like DNA-binding domain superfamily/Winged helix DNA-binding domain"/>
    <property type="match status" value="1"/>
</dbReference>
<name>A0A0R2NIS3_9LACO</name>
<dbReference type="CDD" id="cd00038">
    <property type="entry name" value="CAP_ED"/>
    <property type="match status" value="1"/>
</dbReference>
<dbReference type="PATRIC" id="fig|480391.4.peg.1656"/>
<dbReference type="SUPFAM" id="SSF51206">
    <property type="entry name" value="cAMP-binding domain-like"/>
    <property type="match status" value="1"/>
</dbReference>
<dbReference type="InterPro" id="IPR036388">
    <property type="entry name" value="WH-like_DNA-bd_sf"/>
</dbReference>
<keyword evidence="3" id="KW-1185">Reference proteome</keyword>
<dbReference type="InterPro" id="IPR036390">
    <property type="entry name" value="WH_DNA-bd_sf"/>
</dbReference>